<evidence type="ECO:0000313" key="3">
    <source>
        <dbReference type="Proteomes" id="UP001054837"/>
    </source>
</evidence>
<reference evidence="2 3" key="1">
    <citation type="submission" date="2021-06" db="EMBL/GenBank/DDBJ databases">
        <title>Caerostris darwini draft genome.</title>
        <authorList>
            <person name="Kono N."/>
            <person name="Arakawa K."/>
        </authorList>
    </citation>
    <scope>NUCLEOTIDE SEQUENCE [LARGE SCALE GENOMIC DNA]</scope>
</reference>
<comment type="caution">
    <text evidence="2">The sequence shown here is derived from an EMBL/GenBank/DDBJ whole genome shotgun (WGS) entry which is preliminary data.</text>
</comment>
<name>A0AAV4RPK8_9ARAC</name>
<gene>
    <name evidence="2" type="ORF">CDAR_288641</name>
</gene>
<dbReference type="Proteomes" id="UP001054837">
    <property type="component" value="Unassembled WGS sequence"/>
</dbReference>
<dbReference type="EMBL" id="BPLQ01006475">
    <property type="protein sequence ID" value="GIY22731.1"/>
    <property type="molecule type" value="Genomic_DNA"/>
</dbReference>
<evidence type="ECO:0000313" key="2">
    <source>
        <dbReference type="EMBL" id="GIY22731.1"/>
    </source>
</evidence>
<organism evidence="2 3">
    <name type="scientific">Caerostris darwini</name>
    <dbReference type="NCBI Taxonomy" id="1538125"/>
    <lineage>
        <taxon>Eukaryota</taxon>
        <taxon>Metazoa</taxon>
        <taxon>Ecdysozoa</taxon>
        <taxon>Arthropoda</taxon>
        <taxon>Chelicerata</taxon>
        <taxon>Arachnida</taxon>
        <taxon>Araneae</taxon>
        <taxon>Araneomorphae</taxon>
        <taxon>Entelegynae</taxon>
        <taxon>Araneoidea</taxon>
        <taxon>Araneidae</taxon>
        <taxon>Caerostris</taxon>
    </lineage>
</organism>
<sequence length="170" mass="17889">MFRIHQVPIGKLEARRSASSTSSGPSQTSTSATAVLGPSSVSPLPPSVSTFPLVREGDTLLIDFPITGDVSCPEHRCDRKFVCKSWSSVVWGTNVSKASNSIRLTIVPSGGASHVGFLSLPNSACATISMGIKCPSFEMLPLSFLSRLLLGRRQGGREGMAAPTLALMSP</sequence>
<dbReference type="AlphaFoldDB" id="A0AAV4RPK8"/>
<keyword evidence="3" id="KW-1185">Reference proteome</keyword>
<proteinExistence type="predicted"/>
<feature type="compositionally biased region" description="Low complexity" evidence="1">
    <location>
        <begin position="17"/>
        <end position="43"/>
    </location>
</feature>
<accession>A0AAV4RPK8</accession>
<evidence type="ECO:0000256" key="1">
    <source>
        <dbReference type="SAM" id="MobiDB-lite"/>
    </source>
</evidence>
<feature type="region of interest" description="Disordered" evidence="1">
    <location>
        <begin position="1"/>
        <end position="43"/>
    </location>
</feature>
<protein>
    <submittedName>
        <fullName evidence="2">Uncharacterized protein</fullName>
    </submittedName>
</protein>